<name>A0A2M9YT25_9LEPT</name>
<evidence type="ECO:0000313" key="2">
    <source>
        <dbReference type="EMBL" id="PJZ61515.1"/>
    </source>
</evidence>
<keyword evidence="3" id="KW-1185">Reference proteome</keyword>
<evidence type="ECO:0000313" key="1">
    <source>
        <dbReference type="EMBL" id="PJZ54695.1"/>
    </source>
</evidence>
<dbReference type="EMBL" id="NPDU01000031">
    <property type="protein sequence ID" value="PJZ61515.1"/>
    <property type="molecule type" value="Genomic_DNA"/>
</dbReference>
<reference evidence="3 4" key="1">
    <citation type="submission" date="2017-07" db="EMBL/GenBank/DDBJ databases">
        <title>Leptospira spp. isolated from tropical soils.</title>
        <authorList>
            <person name="Thibeaux R."/>
            <person name="Iraola G."/>
            <person name="Ferres I."/>
            <person name="Bierque E."/>
            <person name="Girault D."/>
            <person name="Soupe-Gilbert M.-E."/>
            <person name="Picardeau M."/>
            <person name="Goarant C."/>
        </authorList>
    </citation>
    <scope>NUCLEOTIDE SEQUENCE [LARGE SCALE GENOMIC DNA]</scope>
    <source>
        <strain evidence="1 4">FH2-B-C1</strain>
        <strain evidence="2 3">FH2-B-D1</strain>
    </source>
</reference>
<sequence length="119" mass="13989">MFSNQWNPNLRNSSLSDFSRRKKSKTFLRPDVFFKVDIRTCSNSSLRIDRAGFYFGTDLKSGVIPIQKRKSRNKEMAHSLGFRDKNKKRESVFRWRKGLTLDDVFSGEETLGEIDENFQ</sequence>
<evidence type="ECO:0000313" key="4">
    <source>
        <dbReference type="Proteomes" id="UP000232188"/>
    </source>
</evidence>
<accession>A0A2M9YT25</accession>
<dbReference type="EMBL" id="NPDV01000002">
    <property type="protein sequence ID" value="PJZ54695.1"/>
    <property type="molecule type" value="Genomic_DNA"/>
</dbReference>
<organism evidence="1 4">
    <name type="scientific">Leptospira adleri</name>
    <dbReference type="NCBI Taxonomy" id="2023186"/>
    <lineage>
        <taxon>Bacteria</taxon>
        <taxon>Pseudomonadati</taxon>
        <taxon>Spirochaetota</taxon>
        <taxon>Spirochaetia</taxon>
        <taxon>Leptospirales</taxon>
        <taxon>Leptospiraceae</taxon>
        <taxon>Leptospira</taxon>
    </lineage>
</organism>
<dbReference type="Proteomes" id="UP000232188">
    <property type="component" value="Unassembled WGS sequence"/>
</dbReference>
<evidence type="ECO:0000313" key="3">
    <source>
        <dbReference type="Proteomes" id="UP000232149"/>
    </source>
</evidence>
<protein>
    <submittedName>
        <fullName evidence="1">Uncharacterized protein</fullName>
    </submittedName>
</protein>
<dbReference type="Proteomes" id="UP000232149">
    <property type="component" value="Unassembled WGS sequence"/>
</dbReference>
<comment type="caution">
    <text evidence="1">The sequence shown here is derived from an EMBL/GenBank/DDBJ whole genome shotgun (WGS) entry which is preliminary data.</text>
</comment>
<proteinExistence type="predicted"/>
<dbReference type="AlphaFoldDB" id="A0A2M9YT25"/>
<gene>
    <name evidence="2" type="ORF">CH376_13045</name>
    <name evidence="1" type="ORF">CH380_02980</name>
</gene>